<protein>
    <recommendedName>
        <fullName evidence="3">Dihydrodiol dehydrogenase</fullName>
    </recommendedName>
</protein>
<dbReference type="AlphaFoldDB" id="A0A5R8ZXP1"/>
<proteinExistence type="predicted"/>
<accession>A0A5R8ZXP1</accession>
<organism evidence="1 2">
    <name type="scientific">Nesterenkonia sphaerica</name>
    <dbReference type="NCBI Taxonomy" id="1804988"/>
    <lineage>
        <taxon>Bacteria</taxon>
        <taxon>Bacillati</taxon>
        <taxon>Actinomycetota</taxon>
        <taxon>Actinomycetes</taxon>
        <taxon>Micrococcales</taxon>
        <taxon>Micrococcaceae</taxon>
        <taxon>Nesterenkonia</taxon>
    </lineage>
</organism>
<evidence type="ECO:0008006" key="3">
    <source>
        <dbReference type="Google" id="ProtNLM"/>
    </source>
</evidence>
<name>A0A5R8ZXP1_9MICC</name>
<gene>
    <name evidence="1" type="ORF">FEF27_12600</name>
</gene>
<dbReference type="OrthoDB" id="5120343at2"/>
<comment type="caution">
    <text evidence="1">The sequence shown here is derived from an EMBL/GenBank/DDBJ whole genome shotgun (WGS) entry which is preliminary data.</text>
</comment>
<sequence>MSLQWEGEERDRIKALEAARTRDRLLENIKGEPIVLGNEFSEVRVLLIETRNGLRLMIEVPSSGQWVTLDPLELEALTWQTPATFSAMVGEPFAPLFWEDQ</sequence>
<reference evidence="1 2" key="1">
    <citation type="submission" date="2019-05" db="EMBL/GenBank/DDBJ databases">
        <title>Nesterenkonia sp. GY239, isolated from the Southern Atlantic Ocean.</title>
        <authorList>
            <person name="Zhang G."/>
        </authorList>
    </citation>
    <scope>NUCLEOTIDE SEQUENCE [LARGE SCALE GENOMIC DNA]</scope>
    <source>
        <strain evidence="1 2">GY239</strain>
    </source>
</reference>
<dbReference type="EMBL" id="VAWA01000031">
    <property type="protein sequence ID" value="TLP71209.1"/>
    <property type="molecule type" value="Genomic_DNA"/>
</dbReference>
<evidence type="ECO:0000313" key="1">
    <source>
        <dbReference type="EMBL" id="TLP71209.1"/>
    </source>
</evidence>
<evidence type="ECO:0000313" key="2">
    <source>
        <dbReference type="Proteomes" id="UP000306544"/>
    </source>
</evidence>
<keyword evidence="2" id="KW-1185">Reference proteome</keyword>
<dbReference type="Proteomes" id="UP000306544">
    <property type="component" value="Unassembled WGS sequence"/>
</dbReference>